<dbReference type="EMBL" id="AAHMUO010000052">
    <property type="protein sequence ID" value="EBX9822111.1"/>
    <property type="molecule type" value="Genomic_DNA"/>
</dbReference>
<evidence type="ECO:0000313" key="7">
    <source>
        <dbReference type="EMBL" id="ECT1130058.1"/>
    </source>
</evidence>
<dbReference type="EMBL" id="AAHMQS010000010">
    <property type="protein sequence ID" value="EBX9257408.1"/>
    <property type="molecule type" value="Genomic_DNA"/>
</dbReference>
<accession>A0A265BC11</accession>
<reference evidence="9" key="3">
    <citation type="submission" date="2018-09" db="EMBL/GenBank/DDBJ databases">
        <authorList>
            <consortium name="GenomeTrakr network: Whole genome sequencing for foodborne pathogen traceback"/>
        </authorList>
    </citation>
    <scope>NUCLEOTIDE SEQUENCE</scope>
    <source>
        <strain evidence="6">FSIS11808379</strain>
        <strain evidence="9">FSIS11813702</strain>
        <strain evidence="7">FSIS31800647</strain>
        <strain evidence="8">FSIS31800960</strain>
    </source>
</reference>
<dbReference type="EMBL" id="DAAMGI010000005">
    <property type="protein sequence ID" value="HAC6546178.1"/>
    <property type="molecule type" value="Genomic_DNA"/>
</dbReference>
<evidence type="ECO:0000313" key="11">
    <source>
        <dbReference type="EMBL" id="HAC6831881.1"/>
    </source>
</evidence>
<sequence length="62" mass="6895">MIKSPENMNSRALFYCLNSVHDTTEFQTISKATPSAVHLSDICPRQRGGISRQADAFAVILR</sequence>
<dbReference type="EMBL" id="DAAMIW010000004">
    <property type="protein sequence ID" value="HAC6831881.1"/>
    <property type="molecule type" value="Genomic_DNA"/>
</dbReference>
<evidence type="ECO:0000313" key="8">
    <source>
        <dbReference type="EMBL" id="ECU4039841.1"/>
    </source>
</evidence>
<dbReference type="EMBL" id="AAHOQO010000012">
    <property type="protein sequence ID" value="EBY6543240.1"/>
    <property type="molecule type" value="Genomic_DNA"/>
</dbReference>
<evidence type="ECO:0000313" key="6">
    <source>
        <dbReference type="EMBL" id="ECS9054486.1"/>
    </source>
</evidence>
<evidence type="ECO:0000313" key="12">
    <source>
        <dbReference type="EMBL" id="MKI13928.1"/>
    </source>
</evidence>
<evidence type="ECO:0000313" key="1">
    <source>
        <dbReference type="EMBL" id="EBX9257408.1"/>
    </source>
</evidence>
<evidence type="ECO:0000313" key="10">
    <source>
        <dbReference type="EMBL" id="HAC6546178.1"/>
    </source>
</evidence>
<dbReference type="EMBL" id="AAHQKH010000006">
    <property type="protein sequence ID" value="EBZ2122046.1"/>
    <property type="molecule type" value="Genomic_DNA"/>
</dbReference>
<dbReference type="EMBL" id="AAKPVV010000013">
    <property type="protein sequence ID" value="ECU4039841.1"/>
    <property type="molecule type" value="Genomic_DNA"/>
</dbReference>
<dbReference type="EMBL" id="AAKLCA010000007">
    <property type="protein sequence ID" value="ECS9054486.1"/>
    <property type="molecule type" value="Genomic_DNA"/>
</dbReference>
<evidence type="ECO:0000313" key="2">
    <source>
        <dbReference type="EMBL" id="EBX9822111.1"/>
    </source>
</evidence>
<evidence type="ECO:0000313" key="4">
    <source>
        <dbReference type="EMBL" id="EBY6543240.1"/>
    </source>
</evidence>
<evidence type="ECO:0000313" key="3">
    <source>
        <dbReference type="EMBL" id="EBY6338522.1"/>
    </source>
</evidence>
<evidence type="ECO:0000313" key="5">
    <source>
        <dbReference type="EMBL" id="EBZ2122046.1"/>
    </source>
</evidence>
<proteinExistence type="predicted"/>
<protein>
    <submittedName>
        <fullName evidence="9">Uncharacterized protein</fullName>
    </submittedName>
</protein>
<name>A0A265BC11_SALET</name>
<organism evidence="9">
    <name type="scientific">Salmonella enterica subsp. enterica serovar Heidelberg</name>
    <dbReference type="NCBI Taxonomy" id="611"/>
    <lineage>
        <taxon>Bacteria</taxon>
        <taxon>Pseudomonadati</taxon>
        <taxon>Pseudomonadota</taxon>
        <taxon>Gammaproteobacteria</taxon>
        <taxon>Enterobacterales</taxon>
        <taxon>Enterobacteriaceae</taxon>
        <taxon>Salmonella</taxon>
    </lineage>
</organism>
<gene>
    <name evidence="8" type="ORF">D3E19_15085</name>
    <name evidence="9" type="ORF">D3M36_22605</name>
    <name evidence="3" type="ORF">D5O51_12940</name>
    <name evidence="4" type="ORF">D5P26_13945</name>
    <name evidence="12" type="ORF">D6R61_09435</name>
    <name evidence="5" type="ORF">D8R42_08195</name>
    <name evidence="6" type="ORF">DKO38_06795</name>
    <name evidence="1" type="ORF">DT169_12665</name>
    <name evidence="7" type="ORF">DTE65_06405</name>
    <name evidence="2" type="ORF">DUB47_11550</name>
    <name evidence="10" type="ORF">G0B22_07635</name>
    <name evidence="11" type="ORF">G0D67_02545</name>
</gene>
<dbReference type="EMBL" id="AAKLTA010000012">
    <property type="protein sequence ID" value="ECT1130058.1"/>
    <property type="molecule type" value="Genomic_DNA"/>
</dbReference>
<comment type="caution">
    <text evidence="9">The sequence shown here is derived from an EMBL/GenBank/DDBJ whole genome shotgun (WGS) entry which is preliminary data.</text>
</comment>
<evidence type="ECO:0000313" key="9">
    <source>
        <dbReference type="EMBL" id="ECU4153171.1"/>
    </source>
</evidence>
<reference evidence="10" key="2">
    <citation type="submission" date="2018-07" db="EMBL/GenBank/DDBJ databases">
        <authorList>
            <consortium name="NCBI Pathogen Detection Project"/>
        </authorList>
    </citation>
    <scope>NUCLEOTIDE SEQUENCE</scope>
    <source>
        <strain evidence="11">11-3463</strain>
        <strain evidence="10">IVB 588/24</strain>
    </source>
</reference>
<reference evidence="5" key="4">
    <citation type="submission" date="2018-10" db="EMBL/GenBank/DDBJ databases">
        <authorList>
            <person name="Ashton P.M."/>
            <person name="Dallman T."/>
            <person name="Nair S."/>
            <person name="De Pinna E."/>
            <person name="Peters T."/>
            <person name="Grant K."/>
        </authorList>
    </citation>
    <scope>NUCLEOTIDE SEQUENCE</scope>
    <source>
        <strain evidence="2">366325</strain>
        <strain evidence="1">370942</strain>
        <strain evidence="12">528468</strain>
        <strain evidence="5">534028</strain>
        <strain evidence="4">577882</strain>
        <strain evidence="3">590848</strain>
    </source>
</reference>
<dbReference type="EMBL" id="AAKPWI010000045">
    <property type="protein sequence ID" value="ECU4153171.1"/>
    <property type="molecule type" value="Genomic_DNA"/>
</dbReference>
<dbReference type="Proteomes" id="UP000839523">
    <property type="component" value="Unassembled WGS sequence"/>
</dbReference>
<dbReference type="Proteomes" id="UP000839931">
    <property type="component" value="Unassembled WGS sequence"/>
</dbReference>
<dbReference type="EMBL" id="RUBA01000009">
    <property type="protein sequence ID" value="MKI13928.1"/>
    <property type="molecule type" value="Genomic_DNA"/>
</dbReference>
<reference evidence="10" key="1">
    <citation type="journal article" date="2018" name="Genome Biol.">
        <title>SKESA: strategic k-mer extension for scrupulous assemblies.</title>
        <authorList>
            <person name="Souvorov A."/>
            <person name="Agarwala R."/>
            <person name="Lipman D.J."/>
        </authorList>
    </citation>
    <scope>NUCLEOTIDE SEQUENCE</scope>
    <source>
        <strain evidence="11">11-3463</strain>
        <strain evidence="10">IVB 588/24</strain>
    </source>
</reference>
<dbReference type="AlphaFoldDB" id="A0A265BC11"/>
<dbReference type="EMBL" id="AAHOPA010000009">
    <property type="protein sequence ID" value="EBY6338522.1"/>
    <property type="molecule type" value="Genomic_DNA"/>
</dbReference>